<dbReference type="Proteomes" id="UP000732105">
    <property type="component" value="Unassembled WGS sequence"/>
</dbReference>
<keyword evidence="2" id="KW-0238">DNA-binding</keyword>
<comment type="caution">
    <text evidence="2">The sequence shown here is derived from an EMBL/GenBank/DDBJ whole genome shotgun (WGS) entry which is preliminary data.</text>
</comment>
<evidence type="ECO:0000259" key="1">
    <source>
        <dbReference type="Pfam" id="PF12728"/>
    </source>
</evidence>
<dbReference type="InterPro" id="IPR041657">
    <property type="entry name" value="HTH_17"/>
</dbReference>
<reference evidence="2 3" key="1">
    <citation type="submission" date="2018-12" db="EMBL/GenBank/DDBJ databases">
        <title>Marinifilum JC070 sp. nov., a marine bacterium isolated from Yongle Blue Hole in the South China Sea.</title>
        <authorList>
            <person name="Fu T."/>
        </authorList>
    </citation>
    <scope>NUCLEOTIDE SEQUENCE [LARGE SCALE GENOMIC DNA]</scope>
    <source>
        <strain evidence="2 3">JC070</strain>
    </source>
</reference>
<protein>
    <submittedName>
        <fullName evidence="2">DNA-binding protein</fullName>
    </submittedName>
</protein>
<sequence length="97" mass="11681">MEVITMSNEVYQNLSKQLAEMRSQMDDLYNKQFYPLKERWLDNQEVCHVLNISKRTLQTYRDNGLLAFSQYQAKIYYKASDIEKFLESNYNEAFQDC</sequence>
<name>A0ABX1X1V1_9BACT</name>
<dbReference type="RefSeq" id="WP_171597545.1">
    <property type="nucleotide sequence ID" value="NZ_RZNH01000064.1"/>
</dbReference>
<dbReference type="InterPro" id="IPR009061">
    <property type="entry name" value="DNA-bd_dom_put_sf"/>
</dbReference>
<organism evidence="2 3">
    <name type="scientific">Marinifilum caeruleilacunae</name>
    <dbReference type="NCBI Taxonomy" id="2499076"/>
    <lineage>
        <taxon>Bacteria</taxon>
        <taxon>Pseudomonadati</taxon>
        <taxon>Bacteroidota</taxon>
        <taxon>Bacteroidia</taxon>
        <taxon>Marinilabiliales</taxon>
        <taxon>Marinifilaceae</taxon>
    </lineage>
</organism>
<keyword evidence="3" id="KW-1185">Reference proteome</keyword>
<dbReference type="Pfam" id="PF12728">
    <property type="entry name" value="HTH_17"/>
    <property type="match status" value="1"/>
</dbReference>
<feature type="domain" description="Helix-turn-helix" evidence="1">
    <location>
        <begin position="40"/>
        <end position="89"/>
    </location>
</feature>
<evidence type="ECO:0000313" key="2">
    <source>
        <dbReference type="EMBL" id="NOU62289.1"/>
    </source>
</evidence>
<dbReference type="GO" id="GO:0003677">
    <property type="term" value="F:DNA binding"/>
    <property type="evidence" value="ECO:0007669"/>
    <property type="project" value="UniProtKB-KW"/>
</dbReference>
<evidence type="ECO:0000313" key="3">
    <source>
        <dbReference type="Proteomes" id="UP000732105"/>
    </source>
</evidence>
<dbReference type="PANTHER" id="PTHR34585:SF22">
    <property type="entry name" value="HELIX-TURN-HELIX DOMAIN-CONTAINING PROTEIN"/>
    <property type="match status" value="1"/>
</dbReference>
<accession>A0ABX1X1V1</accession>
<proteinExistence type="predicted"/>
<dbReference type="EMBL" id="RZNH01000064">
    <property type="protein sequence ID" value="NOU62289.1"/>
    <property type="molecule type" value="Genomic_DNA"/>
</dbReference>
<dbReference type="PANTHER" id="PTHR34585">
    <property type="match status" value="1"/>
</dbReference>
<gene>
    <name evidence="2" type="ORF">ELS83_21060</name>
</gene>
<dbReference type="SUPFAM" id="SSF46955">
    <property type="entry name" value="Putative DNA-binding domain"/>
    <property type="match status" value="1"/>
</dbReference>